<sequence length="251" mass="28635">MKKIISFCLISLLTISGHFAYGQAGTSQKATDVLRLVLTRLQAIRHVSYTYYRDVNYVSESYRNELSGTTFIDFQAPKNELGFGFQLDSDTYKQVYDGAVYFMLNKKEKTMDVQKQPKRNDFASFSFFVNSPVSLRTALAAIIADETVAKTLRDTLVGSDPCQLVRFTLPSKTIGNLGSLTSLTTQRSIIYSLYIRTKDHLPVQVIQTNNITPTDYVLTRFSNYIIDGVRPEANTWHYFMHVNEYRATIHN</sequence>
<keyword evidence="3" id="KW-1185">Reference proteome</keyword>
<comment type="caution">
    <text evidence="2">The sequence shown here is derived from an EMBL/GenBank/DDBJ whole genome shotgun (WGS) entry which is preliminary data.</text>
</comment>
<evidence type="ECO:0008006" key="4">
    <source>
        <dbReference type="Google" id="ProtNLM"/>
    </source>
</evidence>
<dbReference type="Proteomes" id="UP000664628">
    <property type="component" value="Unassembled WGS sequence"/>
</dbReference>
<evidence type="ECO:0000313" key="2">
    <source>
        <dbReference type="EMBL" id="MBO0951333.1"/>
    </source>
</evidence>
<evidence type="ECO:0000256" key="1">
    <source>
        <dbReference type="SAM" id="SignalP"/>
    </source>
</evidence>
<proteinExistence type="predicted"/>
<gene>
    <name evidence="2" type="ORF">J2I46_22310</name>
</gene>
<dbReference type="EMBL" id="JAFMYW010000007">
    <property type="protein sequence ID" value="MBO0951333.1"/>
    <property type="molecule type" value="Genomic_DNA"/>
</dbReference>
<organism evidence="2 3">
    <name type="scientific">Fibrella forsythiae</name>
    <dbReference type="NCBI Taxonomy" id="2817061"/>
    <lineage>
        <taxon>Bacteria</taxon>
        <taxon>Pseudomonadati</taxon>
        <taxon>Bacteroidota</taxon>
        <taxon>Cytophagia</taxon>
        <taxon>Cytophagales</taxon>
        <taxon>Spirosomataceae</taxon>
        <taxon>Fibrella</taxon>
    </lineage>
</organism>
<name>A0ABS3JMW4_9BACT</name>
<protein>
    <recommendedName>
        <fullName evidence="4">DUF5117 domain-containing protein</fullName>
    </recommendedName>
</protein>
<keyword evidence="1" id="KW-0732">Signal</keyword>
<dbReference type="RefSeq" id="WP_207331277.1">
    <property type="nucleotide sequence ID" value="NZ_JAFMYW010000007.1"/>
</dbReference>
<feature type="signal peptide" evidence="1">
    <location>
        <begin position="1"/>
        <end position="20"/>
    </location>
</feature>
<reference evidence="2 3" key="1">
    <citation type="submission" date="2021-03" db="EMBL/GenBank/DDBJ databases">
        <title>Fibrella sp. HMF5405 genome sequencing and assembly.</title>
        <authorList>
            <person name="Kang H."/>
            <person name="Kim H."/>
            <person name="Bae S."/>
            <person name="Joh K."/>
        </authorList>
    </citation>
    <scope>NUCLEOTIDE SEQUENCE [LARGE SCALE GENOMIC DNA]</scope>
    <source>
        <strain evidence="2 3">HMF5405</strain>
    </source>
</reference>
<accession>A0ABS3JMW4</accession>
<feature type="chain" id="PRO_5046110352" description="DUF5117 domain-containing protein" evidence="1">
    <location>
        <begin position="21"/>
        <end position="251"/>
    </location>
</feature>
<evidence type="ECO:0000313" key="3">
    <source>
        <dbReference type="Proteomes" id="UP000664628"/>
    </source>
</evidence>